<dbReference type="Gene3D" id="1.10.1660.10">
    <property type="match status" value="1"/>
</dbReference>
<dbReference type="GO" id="GO:0003677">
    <property type="term" value="F:DNA binding"/>
    <property type="evidence" value="ECO:0007669"/>
    <property type="project" value="UniProtKB-KW"/>
</dbReference>
<evidence type="ECO:0000259" key="2">
    <source>
        <dbReference type="PROSITE" id="PS50937"/>
    </source>
</evidence>
<evidence type="ECO:0000313" key="3">
    <source>
        <dbReference type="EMBL" id="MCP2330232.1"/>
    </source>
</evidence>
<dbReference type="Proteomes" id="UP000791080">
    <property type="component" value="Unassembled WGS sequence"/>
</dbReference>
<dbReference type="InterPro" id="IPR009061">
    <property type="entry name" value="DNA-bd_dom_put_sf"/>
</dbReference>
<dbReference type="PROSITE" id="PS00552">
    <property type="entry name" value="HTH_MERR_1"/>
    <property type="match status" value="1"/>
</dbReference>
<dbReference type="RefSeq" id="WP_026420595.1">
    <property type="nucleotide sequence ID" value="NZ_AUBJ02000001.1"/>
</dbReference>
<dbReference type="PROSITE" id="PS50937">
    <property type="entry name" value="HTH_MERR_2"/>
    <property type="match status" value="1"/>
</dbReference>
<dbReference type="PANTHER" id="PTHR30204">
    <property type="entry name" value="REDOX-CYCLING DRUG-SENSING TRANSCRIPTIONAL ACTIVATOR SOXR"/>
    <property type="match status" value="1"/>
</dbReference>
<accession>A0ABT1JCL6</accession>
<dbReference type="PANTHER" id="PTHR30204:SF97">
    <property type="entry name" value="MERR FAMILY REGULATORY PROTEIN"/>
    <property type="match status" value="1"/>
</dbReference>
<dbReference type="Pfam" id="PF13411">
    <property type="entry name" value="MerR_1"/>
    <property type="match status" value="1"/>
</dbReference>
<keyword evidence="4" id="KW-1185">Reference proteome</keyword>
<sequence>MRIGELSRRAGVSVRALRYYEEQGLLRPRRRPSGYREFADGDVALVARIQTLISAGLNTQHIAEVLHCFDEGGAGSVPTPTCAEMVEELAEARARMRNRIEDLSTSVELLTAIIDAAPEEDQDSPAAIGV</sequence>
<evidence type="ECO:0000313" key="4">
    <source>
        <dbReference type="Proteomes" id="UP000791080"/>
    </source>
</evidence>
<dbReference type="SMART" id="SM00422">
    <property type="entry name" value="HTH_MERR"/>
    <property type="match status" value="1"/>
</dbReference>
<name>A0ABT1JCL6_ACTCY</name>
<dbReference type="EMBL" id="AUBJ02000001">
    <property type="protein sequence ID" value="MCP2330232.1"/>
    <property type="molecule type" value="Genomic_DNA"/>
</dbReference>
<reference evidence="3 4" key="1">
    <citation type="submission" date="2022-06" db="EMBL/GenBank/DDBJ databases">
        <title>Genomic Encyclopedia of Type Strains, Phase I: the one thousand microbial genomes (KMG-I) project.</title>
        <authorList>
            <person name="Kyrpides N."/>
        </authorList>
    </citation>
    <scope>NUCLEOTIDE SEQUENCE [LARGE SCALE GENOMIC DNA]</scope>
    <source>
        <strain evidence="3 4">DSM 43889</strain>
    </source>
</reference>
<protein>
    <submittedName>
        <fullName evidence="3">DNA-binding transcriptional regulator, MerR family</fullName>
    </submittedName>
</protein>
<feature type="domain" description="HTH merR-type" evidence="2">
    <location>
        <begin position="1"/>
        <end position="68"/>
    </location>
</feature>
<evidence type="ECO:0000256" key="1">
    <source>
        <dbReference type="ARBA" id="ARBA00023125"/>
    </source>
</evidence>
<dbReference type="SUPFAM" id="SSF46955">
    <property type="entry name" value="Putative DNA-binding domain"/>
    <property type="match status" value="1"/>
</dbReference>
<dbReference type="InterPro" id="IPR047057">
    <property type="entry name" value="MerR_fam"/>
</dbReference>
<comment type="caution">
    <text evidence="3">The sequence shown here is derived from an EMBL/GenBank/DDBJ whole genome shotgun (WGS) entry which is preliminary data.</text>
</comment>
<proteinExistence type="predicted"/>
<gene>
    <name evidence="3" type="ORF">G443_000502</name>
</gene>
<dbReference type="PRINTS" id="PR00040">
    <property type="entry name" value="HTHMERR"/>
</dbReference>
<organism evidence="3 4">
    <name type="scientific">Actinoalloteichus caeruleus DSM 43889</name>
    <dbReference type="NCBI Taxonomy" id="1120930"/>
    <lineage>
        <taxon>Bacteria</taxon>
        <taxon>Bacillati</taxon>
        <taxon>Actinomycetota</taxon>
        <taxon>Actinomycetes</taxon>
        <taxon>Pseudonocardiales</taxon>
        <taxon>Pseudonocardiaceae</taxon>
        <taxon>Actinoalloteichus</taxon>
        <taxon>Actinoalloteichus cyanogriseus</taxon>
    </lineage>
</organism>
<keyword evidence="1 3" id="KW-0238">DNA-binding</keyword>
<dbReference type="InterPro" id="IPR000551">
    <property type="entry name" value="MerR-type_HTH_dom"/>
</dbReference>